<dbReference type="HAMAP" id="MF_00634">
    <property type="entry name" value="UPF0235"/>
    <property type="match status" value="1"/>
</dbReference>
<comment type="caution">
    <text evidence="3">The sequence shown here is derived from an EMBL/GenBank/DDBJ whole genome shotgun (WGS) entry which is preliminary data.</text>
</comment>
<comment type="similarity">
    <text evidence="1">Belongs to the UPF0235 family.</text>
</comment>
<accession>A0A9N7TQM7</accession>
<dbReference type="Gene3D" id="3.30.1200.10">
    <property type="entry name" value="YggU-like"/>
    <property type="match status" value="1"/>
</dbReference>
<feature type="region of interest" description="Disordered" evidence="2">
    <location>
        <begin position="161"/>
        <end position="196"/>
    </location>
</feature>
<dbReference type="Pfam" id="PF02594">
    <property type="entry name" value="DUF167"/>
    <property type="match status" value="1"/>
</dbReference>
<reference evidence="3" key="1">
    <citation type="submission" date="2020-03" db="EMBL/GenBank/DDBJ databases">
        <authorList>
            <person name="Weist P."/>
        </authorList>
    </citation>
    <scope>NUCLEOTIDE SEQUENCE</scope>
</reference>
<organism evidence="3 4">
    <name type="scientific">Pleuronectes platessa</name>
    <name type="common">European plaice</name>
    <dbReference type="NCBI Taxonomy" id="8262"/>
    <lineage>
        <taxon>Eukaryota</taxon>
        <taxon>Metazoa</taxon>
        <taxon>Chordata</taxon>
        <taxon>Craniata</taxon>
        <taxon>Vertebrata</taxon>
        <taxon>Euteleostomi</taxon>
        <taxon>Actinopterygii</taxon>
        <taxon>Neopterygii</taxon>
        <taxon>Teleostei</taxon>
        <taxon>Neoteleostei</taxon>
        <taxon>Acanthomorphata</taxon>
        <taxon>Carangaria</taxon>
        <taxon>Pleuronectiformes</taxon>
        <taxon>Pleuronectoidei</taxon>
        <taxon>Pleuronectidae</taxon>
        <taxon>Pleuronectes</taxon>
    </lineage>
</organism>
<protein>
    <submittedName>
        <fullName evidence="3">Uncharacterized protein</fullName>
    </submittedName>
</protein>
<dbReference type="PANTHER" id="PTHR13420">
    <property type="entry name" value="UPF0235 PROTEIN C15ORF40"/>
    <property type="match status" value="1"/>
</dbReference>
<dbReference type="NCBIfam" id="TIGR00251">
    <property type="entry name" value="DUF167 family protein"/>
    <property type="match status" value="1"/>
</dbReference>
<evidence type="ECO:0000313" key="4">
    <source>
        <dbReference type="Proteomes" id="UP001153269"/>
    </source>
</evidence>
<dbReference type="PANTHER" id="PTHR13420:SF7">
    <property type="entry name" value="UPF0235 PROTEIN C15ORF40"/>
    <property type="match status" value="1"/>
</dbReference>
<dbReference type="GO" id="GO:0005737">
    <property type="term" value="C:cytoplasm"/>
    <property type="evidence" value="ECO:0007669"/>
    <property type="project" value="TreeGrafter"/>
</dbReference>
<dbReference type="SMART" id="SM01152">
    <property type="entry name" value="DUF167"/>
    <property type="match status" value="1"/>
</dbReference>
<keyword evidence="4" id="KW-1185">Reference proteome</keyword>
<feature type="region of interest" description="Disordered" evidence="2">
    <location>
        <begin position="65"/>
        <end position="93"/>
    </location>
</feature>
<sequence length="291" mass="30407">MFYRSHVARFLKGSTINRLPEPSGPPSVFSRGSSVFSPGSIVSSRDSSVSSPSSSVSSRGFSVFSRGSSVSSPSSSVFSRDSSVSSPSSSVFSRGSSVFSRGFSVSSRGSTVLSPGSIVFSRGSSVFSRGSIVSSRGSTVLSPGSTVFSRGSTVCSTVFSTGSRRFSSNPPMPQKQKRVKAQQPGAEPEASGPVVRDRHGALTITVHAKPGSKHSAITDVSEEAVGVSIAAPPTDGEANTELIRFLAEVLDLKKSHISLHKGSRSRDKLVRVDSSLSVEEVLRRLRGDAGT</sequence>
<dbReference type="InterPro" id="IPR036591">
    <property type="entry name" value="YggU-like_sf"/>
</dbReference>
<proteinExistence type="inferred from homology"/>
<dbReference type="AlphaFoldDB" id="A0A9N7TQM7"/>
<dbReference type="SUPFAM" id="SSF69786">
    <property type="entry name" value="YggU-like"/>
    <property type="match status" value="1"/>
</dbReference>
<gene>
    <name evidence="3" type="ORF">PLEPLA_LOCUS3697</name>
</gene>
<dbReference type="Proteomes" id="UP001153269">
    <property type="component" value="Unassembled WGS sequence"/>
</dbReference>
<feature type="region of interest" description="Disordered" evidence="2">
    <location>
        <begin position="41"/>
        <end position="60"/>
    </location>
</feature>
<evidence type="ECO:0000256" key="1">
    <source>
        <dbReference type="ARBA" id="ARBA00010364"/>
    </source>
</evidence>
<name>A0A9N7TQM7_PLEPL</name>
<dbReference type="EMBL" id="CADEAL010000182">
    <property type="protein sequence ID" value="CAB1415978.1"/>
    <property type="molecule type" value="Genomic_DNA"/>
</dbReference>
<dbReference type="InterPro" id="IPR003746">
    <property type="entry name" value="DUF167"/>
</dbReference>
<evidence type="ECO:0000313" key="3">
    <source>
        <dbReference type="EMBL" id="CAB1415978.1"/>
    </source>
</evidence>
<evidence type="ECO:0000256" key="2">
    <source>
        <dbReference type="SAM" id="MobiDB-lite"/>
    </source>
</evidence>